<keyword evidence="6 10" id="KW-0067">ATP-binding</keyword>
<dbReference type="PROSITE" id="PS50893">
    <property type="entry name" value="ABC_TRANSPORTER_2"/>
    <property type="match status" value="1"/>
</dbReference>
<accession>A0A6M8B7L1</accession>
<dbReference type="AlphaFoldDB" id="A0A6M8B7L1"/>
<dbReference type="InterPro" id="IPR003593">
    <property type="entry name" value="AAA+_ATPase"/>
</dbReference>
<dbReference type="InterPro" id="IPR017871">
    <property type="entry name" value="ABC_transporter-like_CS"/>
</dbReference>
<dbReference type="KEGG" id="theu:HPC62_15125"/>
<dbReference type="Proteomes" id="UP000505210">
    <property type="component" value="Chromosome"/>
</dbReference>
<dbReference type="Gene3D" id="3.40.50.300">
    <property type="entry name" value="P-loop containing nucleotide triphosphate hydrolases"/>
    <property type="match status" value="1"/>
</dbReference>
<dbReference type="Pfam" id="PF00005">
    <property type="entry name" value="ABC_tran"/>
    <property type="match status" value="1"/>
</dbReference>
<sequence length="263" mass="28593">MTQTDLRPTCSDPVCAPIPDALTVANLTFAYPGQPCTLQDVSLQIADGERVGIIGHNGCGKTTLFTLMCGVLRPDAGEIFLFGEPVRAGHFHPGVGLLFQSPNDQLFSASVWDDVAFGPQNMGLSPGEVAQRVQEALMLTGTADLAARPPHHLSGGQKQMVAIAGILAMRPRVVLYDEPSASLDLRTRRRLIQFLQRAPQTLLIASHDLELVLEVCDRVILLDEGRIIADGDPRQIMGNQELMEAHGLEKPHSLMPHLLPHHD</sequence>
<keyword evidence="7" id="KW-1278">Translocase</keyword>
<evidence type="ECO:0000313" key="11">
    <source>
        <dbReference type="Proteomes" id="UP000505210"/>
    </source>
</evidence>
<keyword evidence="5" id="KW-0547">Nucleotide-binding</keyword>
<dbReference type="GO" id="GO:0005524">
    <property type="term" value="F:ATP binding"/>
    <property type="evidence" value="ECO:0007669"/>
    <property type="project" value="UniProtKB-KW"/>
</dbReference>
<comment type="similarity">
    <text evidence="2">Belongs to the ABC transporter superfamily.</text>
</comment>
<dbReference type="GO" id="GO:0043190">
    <property type="term" value="C:ATP-binding cassette (ABC) transporter complex"/>
    <property type="evidence" value="ECO:0007669"/>
    <property type="project" value="TreeGrafter"/>
</dbReference>
<protein>
    <submittedName>
        <fullName evidence="10">ABC transporter ATP-binding protein</fullName>
    </submittedName>
</protein>
<dbReference type="EMBL" id="CP053661">
    <property type="protein sequence ID" value="QKD83349.1"/>
    <property type="molecule type" value="Genomic_DNA"/>
</dbReference>
<keyword evidence="4" id="KW-1003">Cell membrane</keyword>
<evidence type="ECO:0000256" key="8">
    <source>
        <dbReference type="ARBA" id="ARBA00023136"/>
    </source>
</evidence>
<dbReference type="SMART" id="SM00382">
    <property type="entry name" value="AAA"/>
    <property type="match status" value="1"/>
</dbReference>
<organism evidence="10 11">
    <name type="scientific">Thermoleptolyngbya sichuanensis A183</name>
    <dbReference type="NCBI Taxonomy" id="2737172"/>
    <lineage>
        <taxon>Bacteria</taxon>
        <taxon>Bacillati</taxon>
        <taxon>Cyanobacteriota</taxon>
        <taxon>Cyanophyceae</taxon>
        <taxon>Oculatellales</taxon>
        <taxon>Oculatellaceae</taxon>
        <taxon>Thermoleptolyngbya</taxon>
        <taxon>Thermoleptolyngbya sichuanensis</taxon>
    </lineage>
</organism>
<dbReference type="InterPro" id="IPR015856">
    <property type="entry name" value="ABC_transpr_CbiO/EcfA_su"/>
</dbReference>
<dbReference type="InterPro" id="IPR003439">
    <property type="entry name" value="ABC_transporter-like_ATP-bd"/>
</dbReference>
<dbReference type="PANTHER" id="PTHR43553">
    <property type="entry name" value="HEAVY METAL TRANSPORTER"/>
    <property type="match status" value="1"/>
</dbReference>
<evidence type="ECO:0000313" key="10">
    <source>
        <dbReference type="EMBL" id="QKD83349.1"/>
    </source>
</evidence>
<evidence type="ECO:0000256" key="6">
    <source>
        <dbReference type="ARBA" id="ARBA00022840"/>
    </source>
</evidence>
<reference evidence="10 11" key="1">
    <citation type="submission" date="2020-05" db="EMBL/GenBank/DDBJ databases">
        <title>Complete genome sequence of of a novel Thermoleptolyngbya strain isolated from hot springs of Ganzi, Sichuan China.</title>
        <authorList>
            <person name="Tang J."/>
            <person name="Daroch M."/>
            <person name="Li L."/>
            <person name="Waleron K."/>
            <person name="Waleron M."/>
            <person name="Waleron M."/>
        </authorList>
    </citation>
    <scope>NUCLEOTIDE SEQUENCE [LARGE SCALE GENOMIC DNA]</scope>
    <source>
        <strain evidence="10 11">PKUAC-SCTA183</strain>
    </source>
</reference>
<keyword evidence="11" id="KW-1185">Reference proteome</keyword>
<evidence type="ECO:0000259" key="9">
    <source>
        <dbReference type="PROSITE" id="PS50893"/>
    </source>
</evidence>
<dbReference type="SUPFAM" id="SSF52540">
    <property type="entry name" value="P-loop containing nucleoside triphosphate hydrolases"/>
    <property type="match status" value="1"/>
</dbReference>
<evidence type="ECO:0000256" key="2">
    <source>
        <dbReference type="ARBA" id="ARBA00005417"/>
    </source>
</evidence>
<evidence type="ECO:0000256" key="3">
    <source>
        <dbReference type="ARBA" id="ARBA00022448"/>
    </source>
</evidence>
<dbReference type="FunFam" id="3.40.50.300:FF:000224">
    <property type="entry name" value="Energy-coupling factor transporter ATP-binding protein EcfA"/>
    <property type="match status" value="1"/>
</dbReference>
<dbReference type="PANTHER" id="PTHR43553:SF24">
    <property type="entry name" value="ENERGY-COUPLING FACTOR TRANSPORTER ATP-BINDING PROTEIN ECFA1"/>
    <property type="match status" value="1"/>
</dbReference>
<dbReference type="InterPro" id="IPR050095">
    <property type="entry name" value="ECF_ABC_transporter_ATP-bd"/>
</dbReference>
<dbReference type="InterPro" id="IPR027417">
    <property type="entry name" value="P-loop_NTPase"/>
</dbReference>
<comment type="subcellular location">
    <subcellularLocation>
        <location evidence="1">Cell membrane</location>
    </subcellularLocation>
</comment>
<evidence type="ECO:0000256" key="7">
    <source>
        <dbReference type="ARBA" id="ARBA00022967"/>
    </source>
</evidence>
<dbReference type="PROSITE" id="PS00211">
    <property type="entry name" value="ABC_TRANSPORTER_1"/>
    <property type="match status" value="1"/>
</dbReference>
<dbReference type="CDD" id="cd03225">
    <property type="entry name" value="ABC_cobalt_CbiO_domain1"/>
    <property type="match status" value="1"/>
</dbReference>
<evidence type="ECO:0000256" key="1">
    <source>
        <dbReference type="ARBA" id="ARBA00004236"/>
    </source>
</evidence>
<dbReference type="GO" id="GO:0016887">
    <property type="term" value="F:ATP hydrolysis activity"/>
    <property type="evidence" value="ECO:0007669"/>
    <property type="project" value="InterPro"/>
</dbReference>
<keyword evidence="8" id="KW-0472">Membrane</keyword>
<dbReference type="GO" id="GO:0042626">
    <property type="term" value="F:ATPase-coupled transmembrane transporter activity"/>
    <property type="evidence" value="ECO:0007669"/>
    <property type="project" value="TreeGrafter"/>
</dbReference>
<evidence type="ECO:0000256" key="5">
    <source>
        <dbReference type="ARBA" id="ARBA00022741"/>
    </source>
</evidence>
<evidence type="ECO:0000256" key="4">
    <source>
        <dbReference type="ARBA" id="ARBA00022475"/>
    </source>
</evidence>
<proteinExistence type="inferred from homology"/>
<gene>
    <name evidence="10" type="ORF">HPC62_15125</name>
</gene>
<feature type="domain" description="ABC transporter" evidence="9">
    <location>
        <begin position="22"/>
        <end position="249"/>
    </location>
</feature>
<dbReference type="RefSeq" id="WP_172356993.1">
    <property type="nucleotide sequence ID" value="NZ_CP053661.1"/>
</dbReference>
<keyword evidence="3" id="KW-0813">Transport</keyword>
<name>A0A6M8B7L1_9CYAN</name>